<keyword evidence="6" id="KW-0645">Protease</keyword>
<evidence type="ECO:0000256" key="8">
    <source>
        <dbReference type="ARBA" id="ARBA00022801"/>
    </source>
</evidence>
<dbReference type="InterPro" id="IPR000787">
    <property type="entry name" value="Peptidase_M29"/>
</dbReference>
<evidence type="ECO:0000256" key="7">
    <source>
        <dbReference type="ARBA" id="ARBA00022723"/>
    </source>
</evidence>
<dbReference type="KEGG" id="uam:UABAM_05828"/>
<dbReference type="PANTHER" id="PTHR34448:SF1">
    <property type="entry name" value="BLL6088 PROTEIN"/>
    <property type="match status" value="1"/>
</dbReference>
<keyword evidence="5 10" id="KW-0031">Aminopeptidase</keyword>
<dbReference type="GO" id="GO:0008237">
    <property type="term" value="F:metallopeptidase activity"/>
    <property type="evidence" value="ECO:0007669"/>
    <property type="project" value="UniProtKB-KW"/>
</dbReference>
<dbReference type="GO" id="GO:0046872">
    <property type="term" value="F:metal ion binding"/>
    <property type="evidence" value="ECO:0007669"/>
    <property type="project" value="UniProtKB-KW"/>
</dbReference>
<comment type="cofactor">
    <cofactor evidence="3">
        <name>Zn(2+)</name>
        <dbReference type="ChEBI" id="CHEBI:29105"/>
    </cofactor>
</comment>
<evidence type="ECO:0000256" key="1">
    <source>
        <dbReference type="ARBA" id="ARBA00001941"/>
    </source>
</evidence>
<keyword evidence="8" id="KW-0378">Hydrolase</keyword>
<dbReference type="EMBL" id="AP019860">
    <property type="protein sequence ID" value="BBM87419.1"/>
    <property type="molecule type" value="Genomic_DNA"/>
</dbReference>
<evidence type="ECO:0000256" key="5">
    <source>
        <dbReference type="ARBA" id="ARBA00022438"/>
    </source>
</evidence>
<protein>
    <submittedName>
        <fullName evidence="10">Aminopeptidase</fullName>
    </submittedName>
</protein>
<accession>A0A5S9ISR6</accession>
<gene>
    <name evidence="10" type="ORF">UABAM_05828</name>
</gene>
<dbReference type="AlphaFoldDB" id="A0A5S9ISR6"/>
<evidence type="ECO:0000256" key="2">
    <source>
        <dbReference type="ARBA" id="ARBA00001946"/>
    </source>
</evidence>
<evidence type="ECO:0000313" key="11">
    <source>
        <dbReference type="Proteomes" id="UP000326354"/>
    </source>
</evidence>
<comment type="cofactor">
    <cofactor evidence="2">
        <name>Mg(2+)</name>
        <dbReference type="ChEBI" id="CHEBI:18420"/>
    </cofactor>
</comment>
<comment type="similarity">
    <text evidence="4">Belongs to the peptidase M29 family.</text>
</comment>
<organism evidence="10 11">
    <name type="scientific">Uabimicrobium amorphum</name>
    <dbReference type="NCBI Taxonomy" id="2596890"/>
    <lineage>
        <taxon>Bacteria</taxon>
        <taxon>Pseudomonadati</taxon>
        <taxon>Planctomycetota</taxon>
        <taxon>Candidatus Uabimicrobiia</taxon>
        <taxon>Candidatus Uabimicrobiales</taxon>
        <taxon>Candidatus Uabimicrobiaceae</taxon>
        <taxon>Candidatus Uabimicrobium</taxon>
    </lineage>
</organism>
<comment type="cofactor">
    <cofactor evidence="1">
        <name>Co(2+)</name>
        <dbReference type="ChEBI" id="CHEBI:48828"/>
    </cofactor>
</comment>
<evidence type="ECO:0000256" key="6">
    <source>
        <dbReference type="ARBA" id="ARBA00022670"/>
    </source>
</evidence>
<keyword evidence="11" id="KW-1185">Reference proteome</keyword>
<dbReference type="Pfam" id="PF02073">
    <property type="entry name" value="Peptidase_M29"/>
    <property type="match status" value="1"/>
</dbReference>
<keyword evidence="9" id="KW-0482">Metalloprotease</keyword>
<dbReference type="GO" id="GO:0004177">
    <property type="term" value="F:aminopeptidase activity"/>
    <property type="evidence" value="ECO:0007669"/>
    <property type="project" value="UniProtKB-KW"/>
</dbReference>
<dbReference type="RefSeq" id="WP_151971440.1">
    <property type="nucleotide sequence ID" value="NZ_AP019860.1"/>
</dbReference>
<name>A0A5S9ISR6_UABAM</name>
<dbReference type="GO" id="GO:0006508">
    <property type="term" value="P:proteolysis"/>
    <property type="evidence" value="ECO:0007669"/>
    <property type="project" value="UniProtKB-KW"/>
</dbReference>
<evidence type="ECO:0000313" key="10">
    <source>
        <dbReference type="EMBL" id="BBM87419.1"/>
    </source>
</evidence>
<reference evidence="10 11" key="1">
    <citation type="submission" date="2019-08" db="EMBL/GenBank/DDBJ databases">
        <title>Complete genome sequence of Candidatus Uab amorphum.</title>
        <authorList>
            <person name="Shiratori T."/>
            <person name="Suzuki S."/>
            <person name="Kakizawa Y."/>
            <person name="Ishida K."/>
        </authorList>
    </citation>
    <scope>NUCLEOTIDE SEQUENCE [LARGE SCALE GENOMIC DNA]</scope>
    <source>
        <strain evidence="10 11">SRT547</strain>
    </source>
</reference>
<sequence length="369" mass="41407">MDSSEIQKFAKVVVDYSMDIQPKDKLCIQASIPSLPLVKEVYKLAVQRGAYPYVDIVIDELNELYCLHASDEQLEYVSALKEFKVQHCDAFLIILGSENTNSMAGVDPQKIAKRTLSRKKVNEIYMRRISDGSLKLCITQFPNYALAQAAGMSLMGYSEFLSQACFLNEEDPVELWKNYSARQAKISSFLETKKNFRFVSEGTDLHFSAAGRRWINCDGRINFPDGEVFTGPVEDSVNGEITFSFPAVYQGREVQGVYLKFQDGKVIDFDAKHGRETLESMLNTDEGARRAGEIAIATNYNISKFTKNILFDEKIGGTIHLAIGSSIPSSGGVNKSAVHWDMVCDMRSGEIYADDELIYKDGKFIVNFE</sequence>
<dbReference type="SUPFAM" id="SSF144052">
    <property type="entry name" value="Thermophilic metalloprotease-like"/>
    <property type="match status" value="1"/>
</dbReference>
<keyword evidence="7" id="KW-0479">Metal-binding</keyword>
<dbReference type="Proteomes" id="UP000326354">
    <property type="component" value="Chromosome"/>
</dbReference>
<evidence type="ECO:0000256" key="9">
    <source>
        <dbReference type="ARBA" id="ARBA00023049"/>
    </source>
</evidence>
<dbReference type="PANTHER" id="PTHR34448">
    <property type="entry name" value="AMINOPEPTIDASE"/>
    <property type="match status" value="1"/>
</dbReference>
<dbReference type="InterPro" id="IPR052170">
    <property type="entry name" value="M29_Exopeptidase"/>
</dbReference>
<evidence type="ECO:0000256" key="4">
    <source>
        <dbReference type="ARBA" id="ARBA00008236"/>
    </source>
</evidence>
<dbReference type="OrthoDB" id="9803993at2"/>
<proteinExistence type="inferred from homology"/>
<dbReference type="InterPro" id="IPR035097">
    <property type="entry name" value="M29_N-terminal"/>
</dbReference>
<evidence type="ECO:0000256" key="3">
    <source>
        <dbReference type="ARBA" id="ARBA00001947"/>
    </source>
</evidence>
<dbReference type="Gene3D" id="3.40.1830.10">
    <property type="entry name" value="Thermophilic metalloprotease (M29)"/>
    <property type="match status" value="1"/>
</dbReference>